<dbReference type="InterPro" id="IPR006016">
    <property type="entry name" value="UspA"/>
</dbReference>
<dbReference type="STRING" id="1420916.AU14_05520"/>
<dbReference type="EMBL" id="CP007151">
    <property type="protein sequence ID" value="AHI28272.1"/>
    <property type="molecule type" value="Genomic_DNA"/>
</dbReference>
<name>W5YGE1_9GAMM</name>
<keyword evidence="4" id="KW-1185">Reference proteome</keyword>
<dbReference type="PRINTS" id="PR01438">
    <property type="entry name" value="UNVRSLSTRESS"/>
</dbReference>
<reference evidence="3 4" key="1">
    <citation type="journal article" date="2014" name="Genome Announc.">
        <title>Draft Genome Sequences of Marinobacter similis A3d10T and Marinobacter salarius R9SW1T.</title>
        <authorList>
            <person name="Ivanova E.P."/>
            <person name="Ng H.J."/>
            <person name="Webb H.K."/>
            <person name="Feng G."/>
            <person name="Oshima K."/>
            <person name="Hattori M."/>
            <person name="Ohkuma M."/>
            <person name="Sergeev A.F."/>
            <person name="Mikhailov V.V."/>
            <person name="Crawford R.J."/>
            <person name="Sawabe T."/>
        </authorList>
    </citation>
    <scope>NUCLEOTIDE SEQUENCE [LARGE SCALE GENOMIC DNA]</scope>
    <source>
        <strain evidence="3 4">A3d10</strain>
    </source>
</reference>
<dbReference type="Gene3D" id="3.40.50.620">
    <property type="entry name" value="HUPs"/>
    <property type="match status" value="1"/>
</dbReference>
<proteinExistence type="inferred from homology"/>
<feature type="domain" description="UspA" evidence="2">
    <location>
        <begin position="8"/>
        <end position="144"/>
    </location>
</feature>
<evidence type="ECO:0000256" key="1">
    <source>
        <dbReference type="ARBA" id="ARBA00008791"/>
    </source>
</evidence>
<organism evidence="3 4">
    <name type="scientific">Marinobacter similis</name>
    <dbReference type="NCBI Taxonomy" id="1420916"/>
    <lineage>
        <taxon>Bacteria</taxon>
        <taxon>Pseudomonadati</taxon>
        <taxon>Pseudomonadota</taxon>
        <taxon>Gammaproteobacteria</taxon>
        <taxon>Pseudomonadales</taxon>
        <taxon>Marinobacteraceae</taxon>
        <taxon>Marinobacter</taxon>
    </lineage>
</organism>
<dbReference type="InterPro" id="IPR006015">
    <property type="entry name" value="Universal_stress_UspA"/>
</dbReference>
<dbReference type="HOGENOM" id="CLU_049301_16_3_6"/>
<dbReference type="PANTHER" id="PTHR31964:SF113">
    <property type="entry name" value="USPA DOMAIN-CONTAINING PROTEIN"/>
    <property type="match status" value="1"/>
</dbReference>
<dbReference type="Proteomes" id="UP000061489">
    <property type="component" value="Chromosome"/>
</dbReference>
<dbReference type="InterPro" id="IPR014729">
    <property type="entry name" value="Rossmann-like_a/b/a_fold"/>
</dbReference>
<dbReference type="RefSeq" id="WP_041339517.1">
    <property type="nucleotide sequence ID" value="NZ_CP007151.1"/>
</dbReference>
<protein>
    <submittedName>
        <fullName evidence="3">Universal stress protein UspA</fullName>
    </submittedName>
</protein>
<dbReference type="SUPFAM" id="SSF52402">
    <property type="entry name" value="Adenine nucleotide alpha hydrolases-like"/>
    <property type="match status" value="1"/>
</dbReference>
<evidence type="ECO:0000313" key="3">
    <source>
        <dbReference type="EMBL" id="AHI28272.1"/>
    </source>
</evidence>
<evidence type="ECO:0000259" key="2">
    <source>
        <dbReference type="Pfam" id="PF00582"/>
    </source>
</evidence>
<gene>
    <name evidence="3" type="ORF">AU14_05520</name>
</gene>
<evidence type="ECO:0000313" key="4">
    <source>
        <dbReference type="Proteomes" id="UP000061489"/>
    </source>
</evidence>
<dbReference type="OrthoDB" id="9777884at2"/>
<dbReference type="Pfam" id="PF00582">
    <property type="entry name" value="Usp"/>
    <property type="match status" value="1"/>
</dbReference>
<dbReference type="CDD" id="cd00293">
    <property type="entry name" value="USP-like"/>
    <property type="match status" value="1"/>
</dbReference>
<dbReference type="KEGG" id="msx:AU14_05520"/>
<dbReference type="PANTHER" id="PTHR31964">
    <property type="entry name" value="ADENINE NUCLEOTIDE ALPHA HYDROLASES-LIKE SUPERFAMILY PROTEIN"/>
    <property type="match status" value="1"/>
</dbReference>
<comment type="similarity">
    <text evidence="1">Belongs to the universal stress protein A family.</text>
</comment>
<accession>W5YGE1</accession>
<sequence length="146" mass="15550">MDKDSPCIVVACDGSEQSLSAAKLASDLAEATGQPLKLLTVYPYAKSSVLVVAGVEPGKIDSEREKHGQEVFDAARQVLSGQVDLREEILLNGDPAHEIIEYMHNHPGAHLVLGRRGFSAVRTLLLGSVSEKVVRHATGPVTVVGQ</sequence>
<dbReference type="AlphaFoldDB" id="W5YGE1"/>